<keyword evidence="3" id="KW-0378">Hydrolase</keyword>
<evidence type="ECO:0000313" key="4">
    <source>
        <dbReference type="Proteomes" id="UP000010121"/>
    </source>
</evidence>
<comment type="caution">
    <text evidence="3">The sequence shown here is derived from an EMBL/GenBank/DDBJ whole genome shotgun (WGS) entry which is preliminary data.</text>
</comment>
<dbReference type="Pfam" id="PF01844">
    <property type="entry name" value="HNH"/>
    <property type="match status" value="1"/>
</dbReference>
<keyword evidence="4" id="KW-1185">Reference proteome</keyword>
<evidence type="ECO:0000259" key="2">
    <source>
        <dbReference type="Pfam" id="PF26345"/>
    </source>
</evidence>
<dbReference type="AlphaFoldDB" id="C8S4R5"/>
<reference evidence="3 4" key="1">
    <citation type="submission" date="2009-08" db="EMBL/GenBank/DDBJ databases">
        <title>The draft genome of Rhodobacter sp. SW2.</title>
        <authorList>
            <consortium name="US DOE Joint Genome Institute (JGI-PGF)"/>
            <person name="Lucas S."/>
            <person name="Copeland A."/>
            <person name="Lapidus A."/>
            <person name="Glavina del Rio T."/>
            <person name="Tice H."/>
            <person name="Bruce D."/>
            <person name="Goodwin L."/>
            <person name="Pitluck S."/>
            <person name="Larimer F."/>
            <person name="Land M.L."/>
            <person name="Hauser L."/>
            <person name="Emerson D."/>
        </authorList>
    </citation>
    <scope>NUCLEOTIDE SEQUENCE [LARGE SCALE GENOMIC DNA]</scope>
    <source>
        <strain evidence="3 4">SW2</strain>
    </source>
</reference>
<dbReference type="Gene3D" id="1.10.30.50">
    <property type="match status" value="1"/>
</dbReference>
<evidence type="ECO:0000259" key="1">
    <source>
        <dbReference type="Pfam" id="PF01844"/>
    </source>
</evidence>
<dbReference type="Pfam" id="PF26345">
    <property type="entry name" value="ScoMcrA_N"/>
    <property type="match status" value="1"/>
</dbReference>
<dbReference type="GO" id="GO:0003676">
    <property type="term" value="F:nucleic acid binding"/>
    <property type="evidence" value="ECO:0007669"/>
    <property type="project" value="InterPro"/>
</dbReference>
<keyword evidence="3" id="KW-0255">Endonuclease</keyword>
<accession>C8S4R5</accession>
<dbReference type="InterPro" id="IPR002711">
    <property type="entry name" value="HNH"/>
</dbReference>
<feature type="domain" description="HNH" evidence="1">
    <location>
        <begin position="273"/>
        <end position="327"/>
    </location>
</feature>
<proteinExistence type="predicted"/>
<dbReference type="CDD" id="cd00085">
    <property type="entry name" value="HNHc"/>
    <property type="match status" value="1"/>
</dbReference>
<sequence>MPLKDLTRDSVLQAVAEFDRLGRDQFLSKYGFGTAKSYYIVVNGKQYDSKAIAGVAHGYARPDLGPLAFSDFSGGQAQVQRPLDRLGFEVFADNPAELRKERNPNWTRDELILALDYYLQHPGESHDDSSPGVTSLSQQINALAQLLGHGTSETLRNANGVSMKLLNFRAHDPEYTLRGQVGLQRGNRLEKELWDRFAHDQADLKRIADSIKQRIDAPDEDLREALFGPEEPEIAEAEEGRLVTRLHRFRERNRLLVKRKKESYAKKQGRLCCEACDFDFGAKYGQRGEGFIECHHTKPVSSLTIGEKTKVSDLVLLCANCHRMVHAKAPWLTVAALKALLVR</sequence>
<dbReference type="eggNOG" id="COG3183">
    <property type="taxonomic scope" value="Bacteria"/>
</dbReference>
<organism evidence="3 4">
    <name type="scientific">Rhodobacter ferrooxidans</name>
    <dbReference type="NCBI Taxonomy" id="371731"/>
    <lineage>
        <taxon>Bacteria</taxon>
        <taxon>Pseudomonadati</taxon>
        <taxon>Pseudomonadota</taxon>
        <taxon>Alphaproteobacteria</taxon>
        <taxon>Rhodobacterales</taxon>
        <taxon>Rhodobacter group</taxon>
        <taxon>Rhodobacter</taxon>
    </lineage>
</organism>
<name>C8S4R5_9RHOB</name>
<dbReference type="GO" id="GO:0004519">
    <property type="term" value="F:endonuclease activity"/>
    <property type="evidence" value="ECO:0007669"/>
    <property type="project" value="UniProtKB-KW"/>
</dbReference>
<protein>
    <submittedName>
        <fullName evidence="3">HNH endonuclease</fullName>
    </submittedName>
</protein>
<dbReference type="GO" id="GO:0008270">
    <property type="term" value="F:zinc ion binding"/>
    <property type="evidence" value="ECO:0007669"/>
    <property type="project" value="InterPro"/>
</dbReference>
<dbReference type="eggNOG" id="COG3440">
    <property type="taxonomic scope" value="Bacteria"/>
</dbReference>
<evidence type="ECO:0000313" key="3">
    <source>
        <dbReference type="EMBL" id="EEW24064.1"/>
    </source>
</evidence>
<dbReference type="EMBL" id="ACYY01000027">
    <property type="protein sequence ID" value="EEW24064.1"/>
    <property type="molecule type" value="Genomic_DNA"/>
</dbReference>
<dbReference type="OrthoDB" id="9802640at2"/>
<feature type="domain" description="ScoMcrA-like N-terminal head" evidence="2">
    <location>
        <begin position="5"/>
        <end position="90"/>
    </location>
</feature>
<dbReference type="InterPro" id="IPR058807">
    <property type="entry name" value="ScoMcrA_N"/>
</dbReference>
<dbReference type="Proteomes" id="UP000010121">
    <property type="component" value="Unassembled WGS sequence"/>
</dbReference>
<keyword evidence="3" id="KW-0540">Nuclease</keyword>
<gene>
    <name evidence="3" type="ORF">Rsw2DRAFT_3043</name>
</gene>
<dbReference type="InterPro" id="IPR003615">
    <property type="entry name" value="HNH_nuc"/>
</dbReference>